<gene>
    <name evidence="1" type="ORF">Scep_025449</name>
</gene>
<dbReference type="EMBL" id="JBBNAG010000011">
    <property type="protein sequence ID" value="KAK9093980.1"/>
    <property type="molecule type" value="Genomic_DNA"/>
</dbReference>
<comment type="caution">
    <text evidence="1">The sequence shown here is derived from an EMBL/GenBank/DDBJ whole genome shotgun (WGS) entry which is preliminary data.</text>
</comment>
<keyword evidence="2" id="KW-1185">Reference proteome</keyword>
<accession>A0AAP0EKS8</accession>
<sequence length="89" mass="10475">MGQNLTIFLHIEDVGLFLRVHSPILSLEQYMARGTRTHRHSGWVRNFQHKFRTNATLLSWDFQTPRPPQSPCSYRNPPTLLDEIIFDLL</sequence>
<evidence type="ECO:0000313" key="1">
    <source>
        <dbReference type="EMBL" id="KAK9093980.1"/>
    </source>
</evidence>
<name>A0AAP0EKS8_9MAGN</name>
<dbReference type="Proteomes" id="UP001419268">
    <property type="component" value="Unassembled WGS sequence"/>
</dbReference>
<dbReference type="AlphaFoldDB" id="A0AAP0EKS8"/>
<evidence type="ECO:0000313" key="2">
    <source>
        <dbReference type="Proteomes" id="UP001419268"/>
    </source>
</evidence>
<proteinExistence type="predicted"/>
<reference evidence="1 2" key="1">
    <citation type="submission" date="2024-01" db="EMBL/GenBank/DDBJ databases">
        <title>Genome assemblies of Stephania.</title>
        <authorList>
            <person name="Yang L."/>
        </authorList>
    </citation>
    <scope>NUCLEOTIDE SEQUENCE [LARGE SCALE GENOMIC DNA]</scope>
    <source>
        <strain evidence="1">JXDWG</strain>
        <tissue evidence="1">Leaf</tissue>
    </source>
</reference>
<protein>
    <submittedName>
        <fullName evidence="1">Uncharacterized protein</fullName>
    </submittedName>
</protein>
<organism evidence="1 2">
    <name type="scientific">Stephania cephalantha</name>
    <dbReference type="NCBI Taxonomy" id="152367"/>
    <lineage>
        <taxon>Eukaryota</taxon>
        <taxon>Viridiplantae</taxon>
        <taxon>Streptophyta</taxon>
        <taxon>Embryophyta</taxon>
        <taxon>Tracheophyta</taxon>
        <taxon>Spermatophyta</taxon>
        <taxon>Magnoliopsida</taxon>
        <taxon>Ranunculales</taxon>
        <taxon>Menispermaceae</taxon>
        <taxon>Menispermoideae</taxon>
        <taxon>Cissampelideae</taxon>
        <taxon>Stephania</taxon>
    </lineage>
</organism>